<evidence type="ECO:0000313" key="2">
    <source>
        <dbReference type="EMBL" id="RHK30702.1"/>
    </source>
</evidence>
<feature type="domain" description="Integrase catalytic" evidence="1">
    <location>
        <begin position="18"/>
        <end position="44"/>
    </location>
</feature>
<reference evidence="2 3" key="1">
    <citation type="submission" date="2018-08" db="EMBL/GenBank/DDBJ databases">
        <title>A genome reference for cultivated species of the human gut microbiota.</title>
        <authorList>
            <person name="Zou Y."/>
            <person name="Xue W."/>
            <person name="Luo G."/>
        </authorList>
    </citation>
    <scope>NUCLEOTIDE SEQUENCE [LARGE SCALE GENOMIC DNA]</scope>
    <source>
        <strain evidence="2 3">AF45-14BH</strain>
    </source>
</reference>
<accession>A0A415G2A6</accession>
<organism evidence="2 3">
    <name type="scientific">Anaerobutyricum hallii</name>
    <dbReference type="NCBI Taxonomy" id="39488"/>
    <lineage>
        <taxon>Bacteria</taxon>
        <taxon>Bacillati</taxon>
        <taxon>Bacillota</taxon>
        <taxon>Clostridia</taxon>
        <taxon>Lachnospirales</taxon>
        <taxon>Lachnospiraceae</taxon>
        <taxon>Anaerobutyricum</taxon>
    </lineage>
</organism>
<dbReference type="GO" id="GO:0015074">
    <property type="term" value="P:DNA integration"/>
    <property type="evidence" value="ECO:0007669"/>
    <property type="project" value="InterPro"/>
</dbReference>
<dbReference type="InterPro" id="IPR001584">
    <property type="entry name" value="Integrase_cat-core"/>
</dbReference>
<proteinExistence type="predicted"/>
<dbReference type="EMBL" id="QRNJ01000174">
    <property type="protein sequence ID" value="RHK30702.1"/>
    <property type="molecule type" value="Genomic_DNA"/>
</dbReference>
<dbReference type="SUPFAM" id="SSF53098">
    <property type="entry name" value="Ribonuclease H-like"/>
    <property type="match status" value="1"/>
</dbReference>
<dbReference type="InterPro" id="IPR012337">
    <property type="entry name" value="RNaseH-like_sf"/>
</dbReference>
<evidence type="ECO:0000313" key="3">
    <source>
        <dbReference type="Proteomes" id="UP000283497"/>
    </source>
</evidence>
<dbReference type="AlphaFoldDB" id="A0A415G2A6"/>
<comment type="caution">
    <text evidence="2">The sequence shown here is derived from an EMBL/GenBank/DDBJ whole genome shotgun (WGS) entry which is preliminary data.</text>
</comment>
<dbReference type="Proteomes" id="UP000283497">
    <property type="component" value="Unassembled WGS sequence"/>
</dbReference>
<gene>
    <name evidence="2" type="ORF">DW068_17850</name>
</gene>
<protein>
    <submittedName>
        <fullName evidence="2">IS3 family transposase</fullName>
    </submittedName>
</protein>
<name>A0A415G2A6_9FIRM</name>
<dbReference type="Pfam" id="PF13333">
    <property type="entry name" value="rve_2"/>
    <property type="match status" value="1"/>
</dbReference>
<feature type="non-terminal residue" evidence="2">
    <location>
        <position position="45"/>
    </location>
</feature>
<sequence>MVQSMSRVAHCTDNGVMEGFWGILKREMYYGKKFESREELEKAIT</sequence>
<evidence type="ECO:0000259" key="1">
    <source>
        <dbReference type="Pfam" id="PF13333"/>
    </source>
</evidence>